<evidence type="ECO:0000256" key="2">
    <source>
        <dbReference type="PROSITE-ProRule" id="PRU00703"/>
    </source>
</evidence>
<dbReference type="AlphaFoldDB" id="A0A7C0WUB3"/>
<dbReference type="InterPro" id="IPR051257">
    <property type="entry name" value="Diverse_CBS-Domain"/>
</dbReference>
<dbReference type="SMART" id="SM00116">
    <property type="entry name" value="CBS"/>
    <property type="match status" value="2"/>
</dbReference>
<evidence type="ECO:0000256" key="1">
    <source>
        <dbReference type="ARBA" id="ARBA00023122"/>
    </source>
</evidence>
<dbReference type="InterPro" id="IPR046342">
    <property type="entry name" value="CBS_dom_sf"/>
</dbReference>
<organism evidence="5">
    <name type="scientific">Thermodesulforhabdus norvegica</name>
    <dbReference type="NCBI Taxonomy" id="39841"/>
    <lineage>
        <taxon>Bacteria</taxon>
        <taxon>Pseudomonadati</taxon>
        <taxon>Thermodesulfobacteriota</taxon>
        <taxon>Syntrophobacteria</taxon>
        <taxon>Syntrophobacterales</taxon>
        <taxon>Thermodesulforhabdaceae</taxon>
        <taxon>Thermodesulforhabdus</taxon>
    </lineage>
</organism>
<name>A0A7C0WUB3_9BACT</name>
<keyword evidence="3" id="KW-0472">Membrane</keyword>
<dbReference type="SUPFAM" id="SSF54631">
    <property type="entry name" value="CBS-domain pair"/>
    <property type="match status" value="1"/>
</dbReference>
<feature type="domain" description="CBS" evidence="4">
    <location>
        <begin position="74"/>
        <end position="129"/>
    </location>
</feature>
<dbReference type="PANTHER" id="PTHR43080:SF2">
    <property type="entry name" value="CBS DOMAIN-CONTAINING PROTEIN"/>
    <property type="match status" value="1"/>
</dbReference>
<feature type="domain" description="CBS" evidence="4">
    <location>
        <begin position="7"/>
        <end position="65"/>
    </location>
</feature>
<protein>
    <submittedName>
        <fullName evidence="5">CBS domain-containing protein</fullName>
    </submittedName>
</protein>
<dbReference type="Proteomes" id="UP000886355">
    <property type="component" value="Unassembled WGS sequence"/>
</dbReference>
<dbReference type="EMBL" id="DQZW01000076">
    <property type="protein sequence ID" value="HDL89570.1"/>
    <property type="molecule type" value="Genomic_DNA"/>
</dbReference>
<reference evidence="5" key="1">
    <citation type="journal article" date="2020" name="mSystems">
        <title>Genome- and Community-Level Interaction Insights into Carbon Utilization and Element Cycling Functions of Hydrothermarchaeota in Hydrothermal Sediment.</title>
        <authorList>
            <person name="Zhou Z."/>
            <person name="Liu Y."/>
            <person name="Xu W."/>
            <person name="Pan J."/>
            <person name="Luo Z.H."/>
            <person name="Li M."/>
        </authorList>
    </citation>
    <scope>NUCLEOTIDE SEQUENCE [LARGE SCALE GENOMIC DNA]</scope>
    <source>
        <strain evidence="5">HyVt-19</strain>
    </source>
</reference>
<accession>A0A7C0WUB3</accession>
<sequence>MKVSEFMTKKIECINADASIYDAIERLLDKRIRSLVVKNANSHKPDGVITARDIVFKVLSEGRDPRRIKVGEIASFPVVCVSPDDEISKAMRLMKEMNYARVFVCEGNCVIGVLALMDVMQASLVEKARAGNHA</sequence>
<dbReference type="PANTHER" id="PTHR43080">
    <property type="entry name" value="CBS DOMAIN-CONTAINING PROTEIN CBSX3, MITOCHONDRIAL"/>
    <property type="match status" value="1"/>
</dbReference>
<dbReference type="PROSITE" id="PS51371">
    <property type="entry name" value="CBS"/>
    <property type="match status" value="2"/>
</dbReference>
<evidence type="ECO:0000256" key="3">
    <source>
        <dbReference type="SAM" id="Phobius"/>
    </source>
</evidence>
<keyword evidence="1 2" id="KW-0129">CBS domain</keyword>
<keyword evidence="3" id="KW-1133">Transmembrane helix</keyword>
<evidence type="ECO:0000313" key="5">
    <source>
        <dbReference type="EMBL" id="HDL89570.1"/>
    </source>
</evidence>
<dbReference type="Pfam" id="PF00571">
    <property type="entry name" value="CBS"/>
    <property type="match status" value="2"/>
</dbReference>
<comment type="caution">
    <text evidence="5">The sequence shown here is derived from an EMBL/GenBank/DDBJ whole genome shotgun (WGS) entry which is preliminary data.</text>
</comment>
<gene>
    <name evidence="5" type="ORF">ENG14_01540</name>
</gene>
<dbReference type="InterPro" id="IPR000644">
    <property type="entry name" value="CBS_dom"/>
</dbReference>
<dbReference type="Gene3D" id="3.10.580.10">
    <property type="entry name" value="CBS-domain"/>
    <property type="match status" value="1"/>
</dbReference>
<proteinExistence type="predicted"/>
<evidence type="ECO:0000259" key="4">
    <source>
        <dbReference type="PROSITE" id="PS51371"/>
    </source>
</evidence>
<keyword evidence="3" id="KW-0812">Transmembrane</keyword>
<feature type="transmembrane region" description="Helical" evidence="3">
    <location>
        <begin position="99"/>
        <end position="117"/>
    </location>
</feature>